<name>A0A2D2DJX3_9BURK</name>
<dbReference type="OrthoDB" id="8778534at2"/>
<dbReference type="RefSeq" id="WP_099875236.1">
    <property type="nucleotide sequence ID" value="NZ_CP024608.1"/>
</dbReference>
<sequence>MSAAYQHLALAEVEPGMVLSDDLLDRQGQVLLPKGAILTDRTIALLPSHGIDAVPVLRSGAAAPVAAAPRSASDLAASAKRLATLFRKHQPEDTHDWATSALRRYVEDYRAAREVAL</sequence>
<dbReference type="AlphaFoldDB" id="A0A2D2DJX3"/>
<dbReference type="KEGG" id="mass:CR152_12700"/>
<proteinExistence type="predicted"/>
<accession>A0A2D2DJX3</accession>
<evidence type="ECO:0000313" key="1">
    <source>
        <dbReference type="EMBL" id="ATQ75276.1"/>
    </source>
</evidence>
<reference evidence="1" key="1">
    <citation type="submission" date="2017-10" db="EMBL/GenBank/DDBJ databases">
        <title>Massilia psychrophilum sp. nov., a novel purple-pigmented bacterium isolated from Tianshan glacier, Xinjiang Municipality, China.</title>
        <authorList>
            <person name="Wang H."/>
        </authorList>
    </citation>
    <scope>NUCLEOTIDE SEQUENCE [LARGE SCALE GENOMIC DNA]</scope>
    <source>
        <strain evidence="1">B2</strain>
    </source>
</reference>
<evidence type="ECO:0000313" key="2">
    <source>
        <dbReference type="Proteomes" id="UP000229897"/>
    </source>
</evidence>
<dbReference type="Proteomes" id="UP000229897">
    <property type="component" value="Chromosome"/>
</dbReference>
<keyword evidence="2" id="KW-1185">Reference proteome</keyword>
<gene>
    <name evidence="1" type="ORF">CR152_12700</name>
</gene>
<dbReference type="EMBL" id="CP024608">
    <property type="protein sequence ID" value="ATQ75276.1"/>
    <property type="molecule type" value="Genomic_DNA"/>
</dbReference>
<protein>
    <submittedName>
        <fullName evidence="1">Uncharacterized protein</fullName>
    </submittedName>
</protein>
<organism evidence="1 2">
    <name type="scientific">Massilia violaceinigra</name>
    <dbReference type="NCBI Taxonomy" id="2045208"/>
    <lineage>
        <taxon>Bacteria</taxon>
        <taxon>Pseudomonadati</taxon>
        <taxon>Pseudomonadota</taxon>
        <taxon>Betaproteobacteria</taxon>
        <taxon>Burkholderiales</taxon>
        <taxon>Oxalobacteraceae</taxon>
        <taxon>Telluria group</taxon>
        <taxon>Massilia</taxon>
    </lineage>
</organism>